<sequence>MATANESASDQLIRLMGEEYQREQRNEYGGLRALCQAARNLPVYPKISEKEEKKLNVWKKEVTKALTKKKSAGALKVAELKQNIRAKRGPCEQQNESITAVELMSYVPELVSILKTSLCSFLKEHPTLFWICIQLFVNVLCPLLMNGFSPIGLLTGGFSTNDM</sequence>
<dbReference type="AlphaFoldDB" id="A0A914VYR0"/>
<protein>
    <submittedName>
        <fullName evidence="2">Uncharacterized protein</fullName>
    </submittedName>
</protein>
<dbReference type="Proteomes" id="UP000887566">
    <property type="component" value="Unplaced"/>
</dbReference>
<evidence type="ECO:0000313" key="2">
    <source>
        <dbReference type="WBParaSite" id="PSAMB.scaffold2670size21924.g18689.t1"/>
    </source>
</evidence>
<evidence type="ECO:0000313" key="1">
    <source>
        <dbReference type="Proteomes" id="UP000887566"/>
    </source>
</evidence>
<organism evidence="1 2">
    <name type="scientific">Plectus sambesii</name>
    <dbReference type="NCBI Taxonomy" id="2011161"/>
    <lineage>
        <taxon>Eukaryota</taxon>
        <taxon>Metazoa</taxon>
        <taxon>Ecdysozoa</taxon>
        <taxon>Nematoda</taxon>
        <taxon>Chromadorea</taxon>
        <taxon>Plectida</taxon>
        <taxon>Plectina</taxon>
        <taxon>Plectoidea</taxon>
        <taxon>Plectidae</taxon>
        <taxon>Plectus</taxon>
    </lineage>
</organism>
<accession>A0A914VYR0</accession>
<keyword evidence="1" id="KW-1185">Reference proteome</keyword>
<name>A0A914VYR0_9BILA</name>
<proteinExistence type="predicted"/>
<reference evidence="2" key="1">
    <citation type="submission" date="2022-11" db="UniProtKB">
        <authorList>
            <consortium name="WormBaseParasite"/>
        </authorList>
    </citation>
    <scope>IDENTIFICATION</scope>
</reference>
<dbReference type="WBParaSite" id="PSAMB.scaffold2670size21924.g18689.t1">
    <property type="protein sequence ID" value="PSAMB.scaffold2670size21924.g18689.t1"/>
    <property type="gene ID" value="PSAMB.scaffold2670size21924.g18689"/>
</dbReference>